<accession>A0A4U7MYM6</accession>
<dbReference type="OrthoDB" id="9807255at2"/>
<sequence>MSRTARLFQLMQTLRSMPPPATAETLAREMDVSERTIYRDIDTLRSLGAVIDGAAGFGFTVIEDATLPPLGFAADEIEALVLGLREVMAVGDPALADAAQSALSKLRARLPPSQSHRLEHAVLSAKRFERPPPPGIDAQTLRRATWEERTIRFDYCDFHETRTQRSVDPLSIVYLQSSHCLLAWCHLRADFRAFRLDRMRNLEVTDASFRPNRIALLRDAIRKLRAESGS</sequence>
<proteinExistence type="predicted"/>
<dbReference type="PANTHER" id="PTHR34580">
    <property type="match status" value="1"/>
</dbReference>
<dbReference type="RefSeq" id="WP_138016988.1">
    <property type="nucleotide sequence ID" value="NZ_SULI01000020.1"/>
</dbReference>
<reference evidence="3 4" key="1">
    <citation type="submission" date="2019-04" db="EMBL/GenBank/DDBJ databases">
        <title>Genome sequence of Pelagicola litoralis CL-ES2.</title>
        <authorList>
            <person name="Cao J."/>
        </authorList>
    </citation>
    <scope>NUCLEOTIDE SEQUENCE [LARGE SCALE GENOMIC DNA]</scope>
    <source>
        <strain evidence="3 4">CL-ES2</strain>
    </source>
</reference>
<dbReference type="InterPro" id="IPR051534">
    <property type="entry name" value="CBASS_pafABC_assoc_protein"/>
</dbReference>
<evidence type="ECO:0000313" key="4">
    <source>
        <dbReference type="Proteomes" id="UP000306575"/>
    </source>
</evidence>
<dbReference type="AlphaFoldDB" id="A0A4U7MYM6"/>
<dbReference type="Gene3D" id="1.10.10.10">
    <property type="entry name" value="Winged helix-like DNA-binding domain superfamily/Winged helix DNA-binding domain"/>
    <property type="match status" value="1"/>
</dbReference>
<keyword evidence="4" id="KW-1185">Reference proteome</keyword>
<dbReference type="Pfam" id="PF08279">
    <property type="entry name" value="HTH_11"/>
    <property type="match status" value="1"/>
</dbReference>
<dbReference type="InterPro" id="IPR013196">
    <property type="entry name" value="HTH_11"/>
</dbReference>
<dbReference type="EMBL" id="SULI01000020">
    <property type="protein sequence ID" value="TKZ17926.1"/>
    <property type="molecule type" value="Genomic_DNA"/>
</dbReference>
<organism evidence="3 4">
    <name type="scientific">Shimia litoralis</name>
    <dbReference type="NCBI Taxonomy" id="420403"/>
    <lineage>
        <taxon>Bacteria</taxon>
        <taxon>Pseudomonadati</taxon>
        <taxon>Pseudomonadota</taxon>
        <taxon>Alphaproteobacteria</taxon>
        <taxon>Rhodobacterales</taxon>
        <taxon>Roseobacteraceae</taxon>
    </lineage>
</organism>
<dbReference type="PANTHER" id="PTHR34580:SF3">
    <property type="entry name" value="PROTEIN PAFB"/>
    <property type="match status" value="1"/>
</dbReference>
<comment type="caution">
    <text evidence="3">The sequence shown here is derived from an EMBL/GenBank/DDBJ whole genome shotgun (WGS) entry which is preliminary data.</text>
</comment>
<feature type="domain" description="WYL" evidence="2">
    <location>
        <begin position="139"/>
        <end position="204"/>
    </location>
</feature>
<dbReference type="SUPFAM" id="SSF46785">
    <property type="entry name" value="Winged helix' DNA-binding domain"/>
    <property type="match status" value="1"/>
</dbReference>
<dbReference type="PROSITE" id="PS52050">
    <property type="entry name" value="WYL"/>
    <property type="match status" value="1"/>
</dbReference>
<evidence type="ECO:0000259" key="2">
    <source>
        <dbReference type="Pfam" id="PF13280"/>
    </source>
</evidence>
<dbReference type="Proteomes" id="UP000306575">
    <property type="component" value="Unassembled WGS sequence"/>
</dbReference>
<dbReference type="Pfam" id="PF13280">
    <property type="entry name" value="WYL"/>
    <property type="match status" value="1"/>
</dbReference>
<evidence type="ECO:0000313" key="3">
    <source>
        <dbReference type="EMBL" id="TKZ17926.1"/>
    </source>
</evidence>
<protein>
    <submittedName>
        <fullName evidence="3">YafY family transcriptional regulator</fullName>
    </submittedName>
</protein>
<name>A0A4U7MYM6_9RHOB</name>
<dbReference type="InterPro" id="IPR026881">
    <property type="entry name" value="WYL_dom"/>
</dbReference>
<feature type="domain" description="Helix-turn-helix type 11" evidence="1">
    <location>
        <begin position="6"/>
        <end position="58"/>
    </location>
</feature>
<evidence type="ECO:0000259" key="1">
    <source>
        <dbReference type="Pfam" id="PF08279"/>
    </source>
</evidence>
<dbReference type="InterPro" id="IPR036388">
    <property type="entry name" value="WH-like_DNA-bd_sf"/>
</dbReference>
<gene>
    <name evidence="3" type="ORF">FAP39_13840</name>
</gene>
<dbReference type="InterPro" id="IPR036390">
    <property type="entry name" value="WH_DNA-bd_sf"/>
</dbReference>